<comment type="similarity">
    <text evidence="1">Belongs to the peptidase M17 family.</text>
</comment>
<dbReference type="RefSeq" id="WP_131613902.1">
    <property type="nucleotide sequence ID" value="NZ_PSZP01000052.1"/>
</dbReference>
<dbReference type="GO" id="GO:0005737">
    <property type="term" value="C:cytoplasm"/>
    <property type="evidence" value="ECO:0007669"/>
    <property type="project" value="InterPro"/>
</dbReference>
<dbReference type="CDD" id="cd00433">
    <property type="entry name" value="Peptidase_M17"/>
    <property type="match status" value="1"/>
</dbReference>
<dbReference type="GO" id="GO:0030145">
    <property type="term" value="F:manganese ion binding"/>
    <property type="evidence" value="ECO:0007669"/>
    <property type="project" value="InterPro"/>
</dbReference>
<evidence type="ECO:0000313" key="10">
    <source>
        <dbReference type="EMBL" id="TCG10386.1"/>
    </source>
</evidence>
<reference evidence="10 11" key="1">
    <citation type="submission" date="2018-02" db="EMBL/GenBank/DDBJ databases">
        <title>Mycoplasma marinum and Mycoplasma todarodis sp. nov., moderately halophilic and psychrotolerant mycoplasmas isolated from cephalopods.</title>
        <authorList>
            <person name="Viver T."/>
        </authorList>
    </citation>
    <scope>NUCLEOTIDE SEQUENCE [LARGE SCALE GENOMIC DNA]</scope>
    <source>
        <strain evidence="10 11">5H</strain>
    </source>
</reference>
<evidence type="ECO:0000313" key="11">
    <source>
        <dbReference type="Proteomes" id="UP000291072"/>
    </source>
</evidence>
<dbReference type="GO" id="GO:0006508">
    <property type="term" value="P:proteolysis"/>
    <property type="evidence" value="ECO:0007669"/>
    <property type="project" value="UniProtKB-KW"/>
</dbReference>
<dbReference type="PANTHER" id="PTHR11963:SF23">
    <property type="entry name" value="CYTOSOL AMINOPEPTIDASE"/>
    <property type="match status" value="1"/>
</dbReference>
<dbReference type="Pfam" id="PF00883">
    <property type="entry name" value="Peptidase_M17"/>
    <property type="match status" value="1"/>
</dbReference>
<dbReference type="Gene3D" id="3.40.630.10">
    <property type="entry name" value="Zn peptidases"/>
    <property type="match status" value="1"/>
</dbReference>
<dbReference type="AlphaFoldDB" id="A0A4R0XIH9"/>
<proteinExistence type="inferred from homology"/>
<evidence type="ECO:0000256" key="8">
    <source>
        <dbReference type="ARBA" id="ARBA00050061"/>
    </source>
</evidence>
<gene>
    <name evidence="10" type="ORF">C4B25_04450</name>
</gene>
<comment type="function">
    <text evidence="6">Presumably involved in the processing and regular turnover of intracellular proteins. Catalyzes the removal of unsubstituted N-terminal amino acids from various peptides.</text>
</comment>
<evidence type="ECO:0000256" key="7">
    <source>
        <dbReference type="ARBA" id="ARBA00050021"/>
    </source>
</evidence>
<comment type="caution">
    <text evidence="10">The sequence shown here is derived from an EMBL/GenBank/DDBJ whole genome shotgun (WGS) entry which is preliminary data.</text>
</comment>
<dbReference type="PANTHER" id="PTHR11963">
    <property type="entry name" value="LEUCINE AMINOPEPTIDASE-RELATED"/>
    <property type="match status" value="1"/>
</dbReference>
<keyword evidence="2" id="KW-0031">Aminopeptidase</keyword>
<evidence type="ECO:0000256" key="5">
    <source>
        <dbReference type="ARBA" id="ARBA00033172"/>
    </source>
</evidence>
<dbReference type="InterPro" id="IPR000819">
    <property type="entry name" value="Peptidase_M17_C"/>
</dbReference>
<name>A0A4R0XIH9_9MOLU</name>
<dbReference type="SUPFAM" id="SSF53187">
    <property type="entry name" value="Zn-dependent exopeptidases"/>
    <property type="match status" value="1"/>
</dbReference>
<keyword evidence="3" id="KW-0645">Protease</keyword>
<evidence type="ECO:0000256" key="6">
    <source>
        <dbReference type="ARBA" id="ARBA00049972"/>
    </source>
</evidence>
<evidence type="ECO:0000259" key="9">
    <source>
        <dbReference type="Pfam" id="PF00883"/>
    </source>
</evidence>
<evidence type="ECO:0000256" key="4">
    <source>
        <dbReference type="ARBA" id="ARBA00022801"/>
    </source>
</evidence>
<dbReference type="InterPro" id="IPR011356">
    <property type="entry name" value="Leucine_aapep/pepB"/>
</dbReference>
<dbReference type="PRINTS" id="PR00481">
    <property type="entry name" value="LAMNOPPTDASE"/>
</dbReference>
<dbReference type="GO" id="GO:0070006">
    <property type="term" value="F:metalloaminopeptidase activity"/>
    <property type="evidence" value="ECO:0007669"/>
    <property type="project" value="InterPro"/>
</dbReference>
<organism evidence="10 11">
    <name type="scientific">Mycoplasma todarodis</name>
    <dbReference type="NCBI Taxonomy" id="1937191"/>
    <lineage>
        <taxon>Bacteria</taxon>
        <taxon>Bacillati</taxon>
        <taxon>Mycoplasmatota</taxon>
        <taxon>Mollicutes</taxon>
        <taxon>Mycoplasmataceae</taxon>
        <taxon>Mycoplasma</taxon>
    </lineage>
</organism>
<accession>A0A4R0XIH9</accession>
<keyword evidence="4" id="KW-0378">Hydrolase</keyword>
<evidence type="ECO:0000256" key="3">
    <source>
        <dbReference type="ARBA" id="ARBA00022670"/>
    </source>
</evidence>
<dbReference type="Proteomes" id="UP000291072">
    <property type="component" value="Unassembled WGS sequence"/>
</dbReference>
<dbReference type="OrthoDB" id="9809354at2"/>
<feature type="domain" description="Cytosol aminopeptidase" evidence="9">
    <location>
        <begin position="142"/>
        <end position="432"/>
    </location>
</feature>
<keyword evidence="11" id="KW-1185">Reference proteome</keyword>
<sequence length="450" mass="49705">MINILQENKEFFTLKALFKSEDIHKDIITDANHITEFISKRESFIFLGDKKDFTIKSLRKAIKKIVASNKRGINIDVASFVTDKVTLKDATKFFIEDAYYETAMIYNAKTGKNAPKDKKDINLMNIDKDVVTDSVNNAKAINWVRDLQQQPANILTSTALADIVKKEFEANHKNISVRVIEKEELEEMGMNLILAVNAGSKHDARVVVLEYKGNPDSKEKTVMVGKGIIFDAGGYDIKINGGLIGMKYDMSGSAIVAGAMKVISETKPKSNISAVMCITDNKISVDAVTPDSVIESFDGKTVEISDTDAEGRLVLADGLAFAAKELKATKLIDIATLTGTVVTQLGSTYTGVWTTTDQLFKEINEVAKEQNEMLWRMPFHEDYAIGIKSSDVADLMNYSKKCRVDSSQAAMFLKEFTNNVPYIHLDVAGTADVAGKPTSVLLKTLSHLEK</sequence>
<evidence type="ECO:0000256" key="2">
    <source>
        <dbReference type="ARBA" id="ARBA00022438"/>
    </source>
</evidence>
<protein>
    <recommendedName>
        <fullName evidence="7">Probable cytosol aminopeptidase</fullName>
    </recommendedName>
    <alternativeName>
        <fullName evidence="8">Leucine aminopeptidase</fullName>
    </alternativeName>
    <alternativeName>
        <fullName evidence="5">Leucyl aminopeptidase</fullName>
    </alternativeName>
</protein>
<evidence type="ECO:0000256" key="1">
    <source>
        <dbReference type="ARBA" id="ARBA00009528"/>
    </source>
</evidence>
<dbReference type="EMBL" id="PSZP01000052">
    <property type="protein sequence ID" value="TCG10386.1"/>
    <property type="molecule type" value="Genomic_DNA"/>
</dbReference>